<protein>
    <submittedName>
        <fullName evidence="1">Uncharacterized protein</fullName>
    </submittedName>
</protein>
<proteinExistence type="predicted"/>
<name>A0ACC2IFN5_9PEZI</name>
<sequence length="350" mass="39166">MPSKTGDPPCPLSDSINAATRSVHAKLNKLVISRLRLALPPQADDASQYVAGLLHVTPIYNTFESLWGKVLESPGPPGAPSLDQRHLNDITYDLAETQLDDDPDPRRQLAVSERIRQLLANLYSGGLQRSQALEKDLVSLTCWSSRTLAEQLNDASESPALGDFLAHMRISVEKSPHNLLAYAWVLYMALFSGGRFIRALLENIYPAFWVPASAQRPAPATLANIATTKTQPLSFFRFDTPDDGEDLKREFKKRFCDQEGALTEPERQEIIQEARCIFEYMIRIIDELDDICAKDKDTAESRLLSLRSRDSVIVENERRQHSADMAQKAPARVETKHSLEEGGRGHVKFG</sequence>
<comment type="caution">
    <text evidence="1">The sequence shown here is derived from an EMBL/GenBank/DDBJ whole genome shotgun (WGS) entry which is preliminary data.</text>
</comment>
<evidence type="ECO:0000313" key="2">
    <source>
        <dbReference type="Proteomes" id="UP001153334"/>
    </source>
</evidence>
<reference evidence="1" key="1">
    <citation type="submission" date="2022-11" db="EMBL/GenBank/DDBJ databases">
        <title>Genome Sequence of Nemania bipapillata.</title>
        <authorList>
            <person name="Buettner E."/>
        </authorList>
    </citation>
    <scope>NUCLEOTIDE SEQUENCE</scope>
    <source>
        <strain evidence="1">CP14</strain>
    </source>
</reference>
<keyword evidence="2" id="KW-1185">Reference proteome</keyword>
<evidence type="ECO:0000313" key="1">
    <source>
        <dbReference type="EMBL" id="KAJ8113964.1"/>
    </source>
</evidence>
<gene>
    <name evidence="1" type="ORF">ONZ43_g5018</name>
</gene>
<accession>A0ACC2IFN5</accession>
<organism evidence="1 2">
    <name type="scientific">Nemania bipapillata</name>
    <dbReference type="NCBI Taxonomy" id="110536"/>
    <lineage>
        <taxon>Eukaryota</taxon>
        <taxon>Fungi</taxon>
        <taxon>Dikarya</taxon>
        <taxon>Ascomycota</taxon>
        <taxon>Pezizomycotina</taxon>
        <taxon>Sordariomycetes</taxon>
        <taxon>Xylariomycetidae</taxon>
        <taxon>Xylariales</taxon>
        <taxon>Xylariaceae</taxon>
        <taxon>Nemania</taxon>
    </lineage>
</organism>
<dbReference type="Proteomes" id="UP001153334">
    <property type="component" value="Unassembled WGS sequence"/>
</dbReference>
<dbReference type="EMBL" id="JAPESX010001464">
    <property type="protein sequence ID" value="KAJ8113964.1"/>
    <property type="molecule type" value="Genomic_DNA"/>
</dbReference>